<evidence type="ECO:0000256" key="7">
    <source>
        <dbReference type="SAM" id="Phobius"/>
    </source>
</evidence>
<gene>
    <name evidence="8" type="ORF">WJX72_010582</name>
</gene>
<feature type="compositionally biased region" description="Acidic residues" evidence="6">
    <location>
        <begin position="89"/>
        <end position="105"/>
    </location>
</feature>
<comment type="similarity">
    <text evidence="2">Belongs to the NRAMP (TC 2.A.55) family.</text>
</comment>
<keyword evidence="4 7" id="KW-1133">Transmembrane helix</keyword>
<dbReference type="PANTHER" id="PTHR11706">
    <property type="entry name" value="SOLUTE CARRIER PROTEIN FAMILY 11 MEMBER"/>
    <property type="match status" value="1"/>
</dbReference>
<dbReference type="EMBL" id="JALJOR010000006">
    <property type="protein sequence ID" value="KAK9815840.1"/>
    <property type="molecule type" value="Genomic_DNA"/>
</dbReference>
<feature type="transmembrane region" description="Helical" evidence="7">
    <location>
        <begin position="527"/>
        <end position="553"/>
    </location>
</feature>
<dbReference type="GO" id="GO:0034755">
    <property type="term" value="P:iron ion transmembrane transport"/>
    <property type="evidence" value="ECO:0007669"/>
    <property type="project" value="TreeGrafter"/>
</dbReference>
<feature type="transmembrane region" description="Helical" evidence="7">
    <location>
        <begin position="144"/>
        <end position="163"/>
    </location>
</feature>
<dbReference type="GO" id="GO:0005886">
    <property type="term" value="C:plasma membrane"/>
    <property type="evidence" value="ECO:0007669"/>
    <property type="project" value="TreeGrafter"/>
</dbReference>
<dbReference type="InterPro" id="IPR001046">
    <property type="entry name" value="NRAMP_fam"/>
</dbReference>
<dbReference type="NCBIfam" id="TIGR01197">
    <property type="entry name" value="nramp"/>
    <property type="match status" value="1"/>
</dbReference>
<dbReference type="NCBIfam" id="NF001923">
    <property type="entry name" value="PRK00701.1"/>
    <property type="match status" value="1"/>
</dbReference>
<evidence type="ECO:0000256" key="6">
    <source>
        <dbReference type="SAM" id="MobiDB-lite"/>
    </source>
</evidence>
<dbReference type="PRINTS" id="PR00447">
    <property type="entry name" value="NATRESASSCMP"/>
</dbReference>
<feature type="transmembrane region" description="Helical" evidence="7">
    <location>
        <begin position="222"/>
        <end position="252"/>
    </location>
</feature>
<feature type="transmembrane region" description="Helical" evidence="7">
    <location>
        <begin position="331"/>
        <end position="349"/>
    </location>
</feature>
<evidence type="ECO:0000256" key="4">
    <source>
        <dbReference type="ARBA" id="ARBA00022989"/>
    </source>
</evidence>
<feature type="transmembrane region" description="Helical" evidence="7">
    <location>
        <begin position="470"/>
        <end position="488"/>
    </location>
</feature>
<keyword evidence="3 7" id="KW-0812">Transmembrane</keyword>
<comment type="subcellular location">
    <subcellularLocation>
        <location evidence="1">Membrane</location>
        <topology evidence="1">Multi-pass membrane protein</topology>
    </subcellularLocation>
</comment>
<feature type="transmembrane region" description="Helical" evidence="7">
    <location>
        <begin position="494"/>
        <end position="515"/>
    </location>
</feature>
<protein>
    <submittedName>
        <fullName evidence="8">Uncharacterized protein</fullName>
    </submittedName>
</protein>
<evidence type="ECO:0000256" key="3">
    <source>
        <dbReference type="ARBA" id="ARBA00022692"/>
    </source>
</evidence>
<name>A0AAW1Q4S8_9CHLO</name>
<dbReference type="NCBIfam" id="NF037982">
    <property type="entry name" value="Nramp_1"/>
    <property type="match status" value="1"/>
</dbReference>
<feature type="transmembrane region" description="Helical" evidence="7">
    <location>
        <begin position="284"/>
        <end position="307"/>
    </location>
</feature>
<keyword evidence="9" id="KW-1185">Reference proteome</keyword>
<dbReference type="Proteomes" id="UP001489004">
    <property type="component" value="Unassembled WGS sequence"/>
</dbReference>
<dbReference type="PANTHER" id="PTHR11706:SF101">
    <property type="entry name" value="MANGANESE TRANSPORTER SMF1"/>
    <property type="match status" value="1"/>
</dbReference>
<evidence type="ECO:0000256" key="2">
    <source>
        <dbReference type="ARBA" id="ARBA00009965"/>
    </source>
</evidence>
<dbReference type="Pfam" id="PF01566">
    <property type="entry name" value="Nramp"/>
    <property type="match status" value="1"/>
</dbReference>
<dbReference type="HAMAP" id="MF_00221">
    <property type="entry name" value="NRAMP"/>
    <property type="match status" value="1"/>
</dbReference>
<evidence type="ECO:0000313" key="9">
    <source>
        <dbReference type="Proteomes" id="UP001489004"/>
    </source>
</evidence>
<feature type="transmembrane region" description="Helical" evidence="7">
    <location>
        <begin position="370"/>
        <end position="401"/>
    </location>
</feature>
<reference evidence="8 9" key="1">
    <citation type="journal article" date="2024" name="Nat. Commun.">
        <title>Phylogenomics reveals the evolutionary origins of lichenization in chlorophyte algae.</title>
        <authorList>
            <person name="Puginier C."/>
            <person name="Libourel C."/>
            <person name="Otte J."/>
            <person name="Skaloud P."/>
            <person name="Haon M."/>
            <person name="Grisel S."/>
            <person name="Petersen M."/>
            <person name="Berrin J.G."/>
            <person name="Delaux P.M."/>
            <person name="Dal Grande F."/>
            <person name="Keller J."/>
        </authorList>
    </citation>
    <scope>NUCLEOTIDE SEQUENCE [LARGE SCALE GENOMIC DNA]</scope>
    <source>
        <strain evidence="8 9">SAG 2043</strain>
    </source>
</reference>
<keyword evidence="5 7" id="KW-0472">Membrane</keyword>
<sequence length="567" mass="60773">MELGANAPAAENRAAREWQRLPQPRIWLNTGLPDLRVVSVDSVALERGALWTRESGAMAANKAPADLPSDDEITIANPVYEAAAPDAASVEEEEEANDPVLEETEASAPAVEQPLLDGWRQPALALSLSEVNGSVSVCSVHAKWYMKLVSFLGVGFMISVGYMDPGNWATDISAGSSYGYTLLSVILMANFAAMFLQYLSLKLGVVAERDLAQACRDAYPKYVVWLLWIMAECAIAATDLAEILGSAVAINLLSNGAVPLWAGVLITGVDVMFIVIFGTHRFRFLEAVVLLLCATITVCFCLELAAVKPNWVLVAKGLIPQGSLVTDPGQLYNAIGILGATVMPHNLYLHSSIIQTRAYPRTPAGKRMAVRYGCLDSVLSLGLAFFVNASILILAAAAFFYNPAFKREVAFISEAYYLLSSAVGIQAAKILFGVALLASGQNSTITGTLSGQIVMEGFLQWRIKPWIRRLITRFTAIIPAAIVAGVMGDKGAGRLLVLSQVILSLTLSFAVIPLVHFTSSRKKMHNYVNGWVATTAGCLLATIIAGLNAYLIVQTIRTGEFGQAGGV</sequence>
<evidence type="ECO:0000256" key="1">
    <source>
        <dbReference type="ARBA" id="ARBA00004141"/>
    </source>
</evidence>
<feature type="transmembrane region" description="Helical" evidence="7">
    <location>
        <begin position="416"/>
        <end position="438"/>
    </location>
</feature>
<comment type="caution">
    <text evidence="8">The sequence shown here is derived from an EMBL/GenBank/DDBJ whole genome shotgun (WGS) entry which is preliminary data.</text>
</comment>
<dbReference type="AlphaFoldDB" id="A0AAW1Q4S8"/>
<dbReference type="GO" id="GO:0005384">
    <property type="term" value="F:manganese ion transmembrane transporter activity"/>
    <property type="evidence" value="ECO:0007669"/>
    <property type="project" value="TreeGrafter"/>
</dbReference>
<dbReference type="GO" id="GO:0015086">
    <property type="term" value="F:cadmium ion transmembrane transporter activity"/>
    <property type="evidence" value="ECO:0007669"/>
    <property type="project" value="TreeGrafter"/>
</dbReference>
<feature type="transmembrane region" description="Helical" evidence="7">
    <location>
        <begin position="258"/>
        <end position="277"/>
    </location>
</feature>
<feature type="region of interest" description="Disordered" evidence="6">
    <location>
        <begin position="84"/>
        <end position="107"/>
    </location>
</feature>
<organism evidence="8 9">
    <name type="scientific">[Myrmecia] bisecta</name>
    <dbReference type="NCBI Taxonomy" id="41462"/>
    <lineage>
        <taxon>Eukaryota</taxon>
        <taxon>Viridiplantae</taxon>
        <taxon>Chlorophyta</taxon>
        <taxon>core chlorophytes</taxon>
        <taxon>Trebouxiophyceae</taxon>
        <taxon>Trebouxiales</taxon>
        <taxon>Trebouxiaceae</taxon>
        <taxon>Myrmecia</taxon>
    </lineage>
</organism>
<proteinExistence type="inferred from homology"/>
<evidence type="ECO:0000313" key="8">
    <source>
        <dbReference type="EMBL" id="KAK9815840.1"/>
    </source>
</evidence>
<accession>A0AAW1Q4S8</accession>
<feature type="transmembrane region" description="Helical" evidence="7">
    <location>
        <begin position="178"/>
        <end position="201"/>
    </location>
</feature>
<evidence type="ECO:0000256" key="5">
    <source>
        <dbReference type="ARBA" id="ARBA00023136"/>
    </source>
</evidence>